<comment type="caution">
    <text evidence="3">The sequence shown here is derived from an EMBL/GenBank/DDBJ whole genome shotgun (WGS) entry which is preliminary data.</text>
</comment>
<feature type="region of interest" description="Disordered" evidence="1">
    <location>
        <begin position="1"/>
        <end position="93"/>
    </location>
</feature>
<proteinExistence type="predicted"/>
<keyword evidence="2" id="KW-1133">Transmembrane helix</keyword>
<dbReference type="Proteomes" id="UP001165422">
    <property type="component" value="Unassembled WGS sequence"/>
</dbReference>
<keyword evidence="4" id="KW-1185">Reference proteome</keyword>
<evidence type="ECO:0000313" key="4">
    <source>
        <dbReference type="Proteomes" id="UP001165422"/>
    </source>
</evidence>
<organism evidence="3 4">
    <name type="scientific">Clostridium aromativorans</name>
    <dbReference type="NCBI Taxonomy" id="2836848"/>
    <lineage>
        <taxon>Bacteria</taxon>
        <taxon>Bacillati</taxon>
        <taxon>Bacillota</taxon>
        <taxon>Clostridia</taxon>
        <taxon>Eubacteriales</taxon>
        <taxon>Clostridiaceae</taxon>
        <taxon>Clostridium</taxon>
    </lineage>
</organism>
<keyword evidence="2" id="KW-0812">Transmembrane</keyword>
<feature type="transmembrane region" description="Helical" evidence="2">
    <location>
        <begin position="162"/>
        <end position="179"/>
    </location>
</feature>
<sequence>MGENDENKDKLSVDEEAKKQFLEELKNKNMEEKRRFEEIKRKKEQEKEEQLKREEEEKQKKLLEEQEAEKKLDESSLQSEKPQEEDTKIDNFKADSAEIEPVSKKKTSDRSTDLKVKNNLVPCNLKLSIIDTAVSAVVSLACLYLFDLILRTLFGHYIADMKGMYIILFLIVSILYPVIMRSCKSRKTLGEKFAKVPKGVD</sequence>
<accession>A0ABS8N1Z8</accession>
<evidence type="ECO:0000256" key="2">
    <source>
        <dbReference type="SAM" id="Phobius"/>
    </source>
</evidence>
<feature type="compositionally biased region" description="Basic and acidic residues" evidence="1">
    <location>
        <begin position="81"/>
        <end position="93"/>
    </location>
</feature>
<dbReference type="EMBL" id="JAJJPB010000002">
    <property type="protein sequence ID" value="MCC9293807.1"/>
    <property type="molecule type" value="Genomic_DNA"/>
</dbReference>
<evidence type="ECO:0000256" key="1">
    <source>
        <dbReference type="SAM" id="MobiDB-lite"/>
    </source>
</evidence>
<feature type="compositionally biased region" description="Basic and acidic residues" evidence="1">
    <location>
        <begin position="1"/>
        <end position="74"/>
    </location>
</feature>
<protein>
    <recommendedName>
        <fullName evidence="5">RDD domain-containing protein</fullName>
    </recommendedName>
</protein>
<dbReference type="RefSeq" id="WP_179977012.1">
    <property type="nucleotide sequence ID" value="NZ_JAJJPB010000002.1"/>
</dbReference>
<keyword evidence="2" id="KW-0472">Membrane</keyword>
<evidence type="ECO:0008006" key="5">
    <source>
        <dbReference type="Google" id="ProtNLM"/>
    </source>
</evidence>
<name>A0ABS8N1Z8_9CLOT</name>
<reference evidence="3" key="1">
    <citation type="submission" date="2021-11" db="EMBL/GenBank/DDBJ databases">
        <authorList>
            <person name="Qingchun L."/>
            <person name="Dong Z."/>
            <person name="Zongwei Q."/>
            <person name="Jia Z."/>
            <person name="Duotao L."/>
        </authorList>
    </citation>
    <scope>NUCLEOTIDE SEQUENCE</scope>
    <source>
        <strain evidence="3">WLY-B-L2</strain>
    </source>
</reference>
<feature type="transmembrane region" description="Helical" evidence="2">
    <location>
        <begin position="127"/>
        <end position="150"/>
    </location>
</feature>
<evidence type="ECO:0000313" key="3">
    <source>
        <dbReference type="EMBL" id="MCC9293807.1"/>
    </source>
</evidence>
<gene>
    <name evidence="3" type="ORF">LN736_02845</name>
</gene>